<evidence type="ECO:0000313" key="14">
    <source>
        <dbReference type="RefSeq" id="XP_028379152.1"/>
    </source>
</evidence>
<evidence type="ECO:0000256" key="5">
    <source>
        <dbReference type="ARBA" id="ARBA00023125"/>
    </source>
</evidence>
<organism evidence="11 12">
    <name type="scientific">Phyllostomus discolor</name>
    <name type="common">pale spear-nosed bat</name>
    <dbReference type="NCBI Taxonomy" id="89673"/>
    <lineage>
        <taxon>Eukaryota</taxon>
        <taxon>Metazoa</taxon>
        <taxon>Chordata</taxon>
        <taxon>Craniata</taxon>
        <taxon>Vertebrata</taxon>
        <taxon>Euteleostomi</taxon>
        <taxon>Mammalia</taxon>
        <taxon>Eutheria</taxon>
        <taxon>Laurasiatheria</taxon>
        <taxon>Chiroptera</taxon>
        <taxon>Yangochiroptera</taxon>
        <taxon>Phyllostomidae</taxon>
        <taxon>Phyllostominae</taxon>
        <taxon>Phyllostomus</taxon>
    </lineage>
</organism>
<evidence type="ECO:0000313" key="13">
    <source>
        <dbReference type="RefSeq" id="XP_028379146.1"/>
    </source>
</evidence>
<dbReference type="InterPro" id="IPR009072">
    <property type="entry name" value="Histone-fold"/>
</dbReference>
<dbReference type="Proteomes" id="UP000504628">
    <property type="component" value="Chromosome X"/>
</dbReference>
<feature type="region of interest" description="Disordered" evidence="10">
    <location>
        <begin position="1"/>
        <end position="26"/>
    </location>
</feature>
<evidence type="ECO:0000256" key="10">
    <source>
        <dbReference type="SAM" id="MobiDB-lite"/>
    </source>
</evidence>
<dbReference type="GO" id="GO:0006397">
    <property type="term" value="P:mRNA processing"/>
    <property type="evidence" value="ECO:0007669"/>
    <property type="project" value="UniProtKB-ARBA"/>
</dbReference>
<protein>
    <recommendedName>
        <fullName evidence="9">Histone H2A</fullName>
    </recommendedName>
</protein>
<comment type="subcellular location">
    <subcellularLocation>
        <location evidence="2">Chromosome</location>
    </subcellularLocation>
    <subcellularLocation>
        <location evidence="1 9">Nucleus</location>
    </subcellularLocation>
</comment>
<gene>
    <name evidence="12" type="primary">LOC114505113</name>
    <name evidence="13" type="synonym">LOC114505443</name>
    <name evidence="14" type="synonym">LOC114505455</name>
</gene>
<comment type="similarity">
    <text evidence="3 9">Belongs to the histone H2A family.</text>
</comment>
<evidence type="ECO:0000256" key="7">
    <source>
        <dbReference type="ARBA" id="ARBA00023269"/>
    </source>
</evidence>
<keyword evidence="11" id="KW-1185">Reference proteome</keyword>
<evidence type="ECO:0000256" key="6">
    <source>
        <dbReference type="ARBA" id="ARBA00023242"/>
    </source>
</evidence>
<dbReference type="SUPFAM" id="SSF47113">
    <property type="entry name" value="Histone-fold"/>
    <property type="match status" value="1"/>
</dbReference>
<dbReference type="OrthoDB" id="6427901at2759"/>
<accession>A0A6J2MLI5</accession>
<evidence type="ECO:0000256" key="8">
    <source>
        <dbReference type="ARBA" id="ARBA00062445"/>
    </source>
</evidence>
<dbReference type="AlphaFoldDB" id="A0A6J2MLI5"/>
<dbReference type="PANTHER" id="PTHR23430">
    <property type="entry name" value="HISTONE H2A"/>
    <property type="match status" value="1"/>
</dbReference>
<comment type="subunit">
    <text evidence="9">The nucleosome is a histone octamer containing two molecules each of H2A, H2B, H3 and H4 assembled in one H3-H4 heterotetramer and two H2A-H2B heterodimers. The octamer wraps approximately 147 bp of DNA.</text>
</comment>
<dbReference type="GO" id="GO:0003677">
    <property type="term" value="F:DNA binding"/>
    <property type="evidence" value="ECO:0007669"/>
    <property type="project" value="UniProtKB-KW"/>
</dbReference>
<evidence type="ECO:0000256" key="9">
    <source>
        <dbReference type="RuleBase" id="RU003767"/>
    </source>
</evidence>
<dbReference type="GeneID" id="114505113"/>
<dbReference type="CDD" id="cd00074">
    <property type="entry name" value="HFD_H2A"/>
    <property type="match status" value="1"/>
</dbReference>
<keyword evidence="4 9" id="KW-0158">Chromosome</keyword>
<dbReference type="KEGG" id="pdic:114505443"/>
<dbReference type="Gene3D" id="1.10.20.10">
    <property type="entry name" value="Histone, subunit A"/>
    <property type="match status" value="1"/>
</dbReference>
<keyword evidence="6 9" id="KW-0539">Nucleus</keyword>
<evidence type="ECO:0000256" key="3">
    <source>
        <dbReference type="ARBA" id="ARBA00010691"/>
    </source>
</evidence>
<evidence type="ECO:0000256" key="2">
    <source>
        <dbReference type="ARBA" id="ARBA00004286"/>
    </source>
</evidence>
<dbReference type="RefSeq" id="XP_028378798.1">
    <property type="nucleotide sequence ID" value="XM_028522997.2"/>
</dbReference>
<dbReference type="GO" id="GO:0030527">
    <property type="term" value="F:structural constituent of chromatin"/>
    <property type="evidence" value="ECO:0007669"/>
    <property type="project" value="InterPro"/>
</dbReference>
<keyword evidence="7 9" id="KW-0544">Nucleosome core</keyword>
<dbReference type="GO" id="GO:0000786">
    <property type="term" value="C:nucleosome"/>
    <property type="evidence" value="ECO:0007669"/>
    <property type="project" value="UniProtKB-KW"/>
</dbReference>
<keyword evidence="5 9" id="KW-0238">DNA-binding</keyword>
<name>A0A6J2MLI5_9CHIR</name>
<dbReference type="PRINTS" id="PR00620">
    <property type="entry name" value="HISTONEH2A"/>
</dbReference>
<evidence type="ECO:0000256" key="4">
    <source>
        <dbReference type="ARBA" id="ARBA00022454"/>
    </source>
</evidence>
<evidence type="ECO:0000256" key="1">
    <source>
        <dbReference type="ARBA" id="ARBA00004123"/>
    </source>
</evidence>
<dbReference type="RefSeq" id="XP_028379146.1">
    <property type="nucleotide sequence ID" value="XM_028523345.2"/>
</dbReference>
<evidence type="ECO:0000313" key="11">
    <source>
        <dbReference type="Proteomes" id="UP000504628"/>
    </source>
</evidence>
<dbReference type="GO" id="GO:0005634">
    <property type="term" value="C:nucleus"/>
    <property type="evidence" value="ECO:0007669"/>
    <property type="project" value="UniProtKB-SubCell"/>
</dbReference>
<dbReference type="GO" id="GO:0000791">
    <property type="term" value="C:euchromatin"/>
    <property type="evidence" value="ECO:0007669"/>
    <property type="project" value="UniProtKB-ARBA"/>
</dbReference>
<dbReference type="SMART" id="SM00414">
    <property type="entry name" value="H2A"/>
    <property type="match status" value="1"/>
</dbReference>
<dbReference type="KEGG" id="pdic:114505455"/>
<dbReference type="KEGG" id="pdic:114505113"/>
<sequence length="119" mass="13263">MPGRRSRRGSSGTGHRRQRRTRTRTRTARAELLFSVSHLERLLREGHYAQHLTPSAPVFLAAIVQYLTATVLQLAGNEAQRSGCRRITPQLVDMAIHNNALLSVFFGSTTVSQVAPGWQ</sequence>
<dbReference type="InterPro" id="IPR002119">
    <property type="entry name" value="Histone_H2A"/>
</dbReference>
<reference evidence="12 13" key="1">
    <citation type="submission" date="2025-04" db="UniProtKB">
        <authorList>
            <consortium name="RefSeq"/>
        </authorList>
    </citation>
    <scope>IDENTIFICATION</scope>
    <source>
        <tissue evidence="12 13">Muscle</tissue>
    </source>
</reference>
<dbReference type="GO" id="GO:0046982">
    <property type="term" value="F:protein heterodimerization activity"/>
    <property type="evidence" value="ECO:0007669"/>
    <property type="project" value="InterPro"/>
</dbReference>
<dbReference type="GO" id="GO:0006334">
    <property type="term" value="P:nucleosome assembly"/>
    <property type="evidence" value="ECO:0007669"/>
    <property type="project" value="UniProtKB-ARBA"/>
</dbReference>
<dbReference type="FunFam" id="1.10.20.10:FF:000097">
    <property type="entry name" value="Histone H2A"/>
    <property type="match status" value="1"/>
</dbReference>
<evidence type="ECO:0000313" key="12">
    <source>
        <dbReference type="RefSeq" id="XP_028378798.1"/>
    </source>
</evidence>
<comment type="subunit">
    <text evidence="8">The nucleosome is a histone octamer containing two molecules each of H2A, H2B, H3 and H4 assembled in one H3-H4 heterotetramer and two H2A-H2B heterodimers. May be incorporated into a proportion of nucleosomes, replacing one or more H2A molecules.</text>
</comment>
<proteinExistence type="inferred from homology"/>
<dbReference type="RefSeq" id="XP_028379152.1">
    <property type="nucleotide sequence ID" value="XM_028523351.2"/>
</dbReference>